<reference evidence="2 3" key="1">
    <citation type="submission" date="2018-09" db="EMBL/GenBank/DDBJ databases">
        <title>Cohnella cavernae sp. nov., isolated from a karst cave.</title>
        <authorList>
            <person name="Zhu H."/>
        </authorList>
    </citation>
    <scope>NUCLEOTIDE SEQUENCE [LARGE SCALE GENOMIC DNA]</scope>
    <source>
        <strain evidence="2 3">K2E09-144</strain>
    </source>
</reference>
<organism evidence="2 3">
    <name type="scientific">Cohnella faecalis</name>
    <dbReference type="NCBI Taxonomy" id="2315694"/>
    <lineage>
        <taxon>Bacteria</taxon>
        <taxon>Bacillati</taxon>
        <taxon>Bacillota</taxon>
        <taxon>Bacilli</taxon>
        <taxon>Bacillales</taxon>
        <taxon>Paenibacillaceae</taxon>
        <taxon>Cohnella</taxon>
    </lineage>
</organism>
<dbReference type="AlphaFoldDB" id="A0A398CWR2"/>
<evidence type="ECO:0000313" key="3">
    <source>
        <dbReference type="Proteomes" id="UP000266340"/>
    </source>
</evidence>
<feature type="domain" description="Transposase zinc-ribbon" evidence="1">
    <location>
        <begin position="17"/>
        <end position="63"/>
    </location>
</feature>
<name>A0A398CWR2_9BACL</name>
<sequence>MFEDYSTFESFCQHFDSERACADALYDARWPNGFRCPECRHTRSYVIRTRRLPLFECCSCRHQTSITCGTIMEGSSTSLTRWFQAIYLLSQPAGISATRLSEIIQVTYKTAWLIAHKIRHAISQADNCEPLEGIVQVGHAHYGYSGYSDAKQPLLVGVSFDKHEQMQYIKMKQPKPEHVKNSTFRLIGKAGCDEFVDTHTDGRNVTVSKPFDKLHSSVKPLVRAMSDWLNETFHGIGPKHLQAYWDEFCFRLNMKWNNVASFGRLLSFSASTPVIIYKDLIREKPVLAVPWLVWGTKGKWKGSYLSLWHA</sequence>
<protein>
    <submittedName>
        <fullName evidence="2">Transposase</fullName>
    </submittedName>
</protein>
<dbReference type="EMBL" id="QXJM01000027">
    <property type="protein sequence ID" value="RIE04277.1"/>
    <property type="molecule type" value="Genomic_DNA"/>
</dbReference>
<dbReference type="InterPro" id="IPR024442">
    <property type="entry name" value="Transposase_Zn_ribbon"/>
</dbReference>
<dbReference type="Proteomes" id="UP000266340">
    <property type="component" value="Unassembled WGS sequence"/>
</dbReference>
<comment type="caution">
    <text evidence="2">The sequence shown here is derived from an EMBL/GenBank/DDBJ whole genome shotgun (WGS) entry which is preliminary data.</text>
</comment>
<accession>A0A398CWR2</accession>
<keyword evidence="3" id="KW-1185">Reference proteome</keyword>
<evidence type="ECO:0000313" key="2">
    <source>
        <dbReference type="EMBL" id="RIE04277.1"/>
    </source>
</evidence>
<dbReference type="Pfam" id="PF12760">
    <property type="entry name" value="Zn_ribbon_IS1595"/>
    <property type="match status" value="1"/>
</dbReference>
<proteinExistence type="predicted"/>
<dbReference type="OrthoDB" id="9769409at2"/>
<evidence type="ECO:0000259" key="1">
    <source>
        <dbReference type="Pfam" id="PF12760"/>
    </source>
</evidence>
<gene>
    <name evidence="2" type="ORF">D3H35_06595</name>
</gene>
<dbReference type="RefSeq" id="WP_119148318.1">
    <property type="nucleotide sequence ID" value="NZ_JBHSOV010000042.1"/>
</dbReference>